<sequence length="89" mass="9924">MPITKALQTEAAGAFKPMQALKFEGEYPFAKYNFEDKELPVDVSLNVFNPFTPMDLKNSSIPCAIYQVTVTNNNAHSVTVDILSSQKMH</sequence>
<dbReference type="GO" id="GO:0016798">
    <property type="term" value="F:hydrolase activity, acting on glycosyl bonds"/>
    <property type="evidence" value="ECO:0007669"/>
    <property type="project" value="UniProtKB-KW"/>
</dbReference>
<dbReference type="Proteomes" id="UP001528411">
    <property type="component" value="Unassembled WGS sequence"/>
</dbReference>
<dbReference type="EMBL" id="JAQOMS010000002">
    <property type="protein sequence ID" value="MDC2888557.1"/>
    <property type="molecule type" value="Genomic_DNA"/>
</dbReference>
<comment type="caution">
    <text evidence="2">The sequence shown here is derived from an EMBL/GenBank/DDBJ whole genome shotgun (WGS) entry which is preliminary data.</text>
</comment>
<evidence type="ECO:0000259" key="1">
    <source>
        <dbReference type="Pfam" id="PF12215"/>
    </source>
</evidence>
<protein>
    <submittedName>
        <fullName evidence="2">GH116 family glycosyl-hydrolase</fullName>
        <ecNumber evidence="2">3.2.1.-</ecNumber>
    </submittedName>
</protein>
<name>A0ABT5FC88_9GAMM</name>
<proteinExistence type="predicted"/>
<feature type="domain" description="Glycosyl-hydrolase family 116 N-terminal" evidence="1">
    <location>
        <begin position="17"/>
        <end position="85"/>
    </location>
</feature>
<dbReference type="RefSeq" id="WP_272180154.1">
    <property type="nucleotide sequence ID" value="NZ_JAQOMS010000002.1"/>
</dbReference>
<gene>
    <name evidence="2" type="ORF">PN838_07045</name>
</gene>
<evidence type="ECO:0000313" key="3">
    <source>
        <dbReference type="Proteomes" id="UP001528411"/>
    </source>
</evidence>
<dbReference type="Pfam" id="PF12215">
    <property type="entry name" value="Glyco_hydr_116N"/>
    <property type="match status" value="1"/>
</dbReference>
<dbReference type="EC" id="3.2.1.-" evidence="2"/>
<accession>A0ABT5FC88</accession>
<keyword evidence="2" id="KW-0378">Hydrolase</keyword>
<reference evidence="2 3" key="1">
    <citation type="submission" date="2023-01" db="EMBL/GenBank/DDBJ databases">
        <title>Psychrosphaera sp. nov., isolated from marine algae.</title>
        <authorList>
            <person name="Bayburt H."/>
            <person name="Choi B.J."/>
            <person name="Kim J.M."/>
            <person name="Choi D.G."/>
            <person name="Jeon C.O."/>
        </authorList>
    </citation>
    <scope>NUCLEOTIDE SEQUENCE [LARGE SCALE GENOMIC DNA]</scope>
    <source>
        <strain evidence="2 3">G1-22</strain>
    </source>
</reference>
<keyword evidence="2" id="KW-0326">Glycosidase</keyword>
<evidence type="ECO:0000313" key="2">
    <source>
        <dbReference type="EMBL" id="MDC2888557.1"/>
    </source>
</evidence>
<dbReference type="InterPro" id="IPR024462">
    <property type="entry name" value="GH116_N"/>
</dbReference>
<organism evidence="2 3">
    <name type="scientific">Psychrosphaera algicola</name>
    <dbReference type="NCBI Taxonomy" id="3023714"/>
    <lineage>
        <taxon>Bacteria</taxon>
        <taxon>Pseudomonadati</taxon>
        <taxon>Pseudomonadota</taxon>
        <taxon>Gammaproteobacteria</taxon>
        <taxon>Alteromonadales</taxon>
        <taxon>Pseudoalteromonadaceae</taxon>
        <taxon>Psychrosphaera</taxon>
    </lineage>
</organism>
<keyword evidence="3" id="KW-1185">Reference proteome</keyword>